<organism evidence="1 2">
    <name type="scientific">Flavivirga amylovorans</name>
    <dbReference type="NCBI Taxonomy" id="870486"/>
    <lineage>
        <taxon>Bacteria</taxon>
        <taxon>Pseudomonadati</taxon>
        <taxon>Bacteroidota</taxon>
        <taxon>Flavobacteriia</taxon>
        <taxon>Flavobacteriales</taxon>
        <taxon>Flavobacteriaceae</taxon>
        <taxon>Flavivirga</taxon>
    </lineage>
</organism>
<dbReference type="SUPFAM" id="SSF54909">
    <property type="entry name" value="Dimeric alpha+beta barrel"/>
    <property type="match status" value="1"/>
</dbReference>
<evidence type="ECO:0000313" key="2">
    <source>
        <dbReference type="Proteomes" id="UP001176891"/>
    </source>
</evidence>
<sequence length="230" mass="27369">MDYSENQFRRFTFFLETDSKEIIWSFLKWDVATLRTAGILNLEGYRKENQCFFVVDTLPKMTHTDVRKVFEMTQGMFNSQENKTDKNQHLPIQTEPLERIYELDQEKVYAAQEGQLKTSLGTCKRFVWTLLLEEAPELMDEYRKAHSIGQAWPQITKNMKQVGVKDMEIYLHGNQAILIMDTNPDFDLEKVSPVWQSLPHEKEWQEYVAKFQRTRPESSIQEKWLDMEKI</sequence>
<dbReference type="PANTHER" id="PTHR43239">
    <property type="entry name" value="UPF0734 PROTEIN DDB_G0273871/DDB_G0273177"/>
    <property type="match status" value="1"/>
</dbReference>
<proteinExistence type="predicted"/>
<dbReference type="InterPro" id="IPR008000">
    <property type="entry name" value="Rham/fucose_mutarotase"/>
</dbReference>
<dbReference type="RefSeq" id="WP_303283501.1">
    <property type="nucleotide sequence ID" value="NZ_BAABCZ010000004.1"/>
</dbReference>
<accession>A0ABT8X4N1</accession>
<dbReference type="InterPro" id="IPR011008">
    <property type="entry name" value="Dimeric_a/b-barrel"/>
</dbReference>
<name>A0ABT8X4N1_9FLAO</name>
<comment type="caution">
    <text evidence="1">The sequence shown here is derived from an EMBL/GenBank/DDBJ whole genome shotgun (WGS) entry which is preliminary data.</text>
</comment>
<dbReference type="InterPro" id="IPR052996">
    <property type="entry name" value="Carb_Metab_Mutarotase"/>
</dbReference>
<dbReference type="Proteomes" id="UP001176891">
    <property type="component" value="Unassembled WGS sequence"/>
</dbReference>
<dbReference type="EMBL" id="JAUOEM010000005">
    <property type="protein sequence ID" value="MDO5988850.1"/>
    <property type="molecule type" value="Genomic_DNA"/>
</dbReference>
<dbReference type="Gene3D" id="3.30.70.100">
    <property type="match status" value="1"/>
</dbReference>
<keyword evidence="2" id="KW-1185">Reference proteome</keyword>
<gene>
    <name evidence="1" type="ORF">Q4Q39_15675</name>
</gene>
<evidence type="ECO:0000313" key="1">
    <source>
        <dbReference type="EMBL" id="MDO5988850.1"/>
    </source>
</evidence>
<dbReference type="Pfam" id="PF05336">
    <property type="entry name" value="rhaM"/>
    <property type="match status" value="1"/>
</dbReference>
<dbReference type="PANTHER" id="PTHR43239:SF1">
    <property type="entry name" value="UPF0734 PROTEIN DDB_G0273871_DDB_G0273177"/>
    <property type="match status" value="1"/>
</dbReference>
<protein>
    <submittedName>
        <fullName evidence="1">L-rhamnose mutarotase</fullName>
    </submittedName>
</protein>
<reference evidence="1" key="1">
    <citation type="submission" date="2023-07" db="EMBL/GenBank/DDBJ databases">
        <title>Two novel species in the genus Flavivirga.</title>
        <authorList>
            <person name="Kwon K."/>
        </authorList>
    </citation>
    <scope>NUCLEOTIDE SEQUENCE</scope>
    <source>
        <strain evidence="1">KACC 14157</strain>
    </source>
</reference>